<evidence type="ECO:0000259" key="10">
    <source>
        <dbReference type="Pfam" id="PF21282"/>
    </source>
</evidence>
<evidence type="ECO:0000256" key="5">
    <source>
        <dbReference type="ARBA" id="ARBA00023306"/>
    </source>
</evidence>
<dbReference type="RefSeq" id="XP_048268275.1">
    <property type="nucleotide sequence ID" value="XM_048412318.1"/>
</dbReference>
<organism evidence="11 12">
    <name type="scientific">Bombus terrestris</name>
    <name type="common">Buff-tailed bumblebee</name>
    <name type="synonym">Apis terrestris</name>
    <dbReference type="NCBI Taxonomy" id="30195"/>
    <lineage>
        <taxon>Eukaryota</taxon>
        <taxon>Metazoa</taxon>
        <taxon>Ecdysozoa</taxon>
        <taxon>Arthropoda</taxon>
        <taxon>Hexapoda</taxon>
        <taxon>Insecta</taxon>
        <taxon>Pterygota</taxon>
        <taxon>Neoptera</taxon>
        <taxon>Endopterygota</taxon>
        <taxon>Hymenoptera</taxon>
        <taxon>Apocrita</taxon>
        <taxon>Aculeata</taxon>
        <taxon>Apoidea</taxon>
        <taxon>Anthophila</taxon>
        <taxon>Apidae</taxon>
        <taxon>Bombus</taxon>
        <taxon>Bombus</taxon>
    </lineage>
</organism>
<keyword evidence="4" id="KW-0498">Mitosis</keyword>
<dbReference type="GO" id="GO:0007091">
    <property type="term" value="P:metaphase/anaphase transition of mitotic cell cycle"/>
    <property type="evidence" value="ECO:0007669"/>
    <property type="project" value="TreeGrafter"/>
</dbReference>
<dbReference type="CTD" id="32473"/>
<feature type="compositionally biased region" description="Polar residues" evidence="6">
    <location>
        <begin position="360"/>
        <end position="369"/>
    </location>
</feature>
<evidence type="ECO:0000256" key="1">
    <source>
        <dbReference type="ARBA" id="ARBA00010547"/>
    </source>
</evidence>
<evidence type="ECO:0000259" key="8">
    <source>
        <dbReference type="Pfam" id="PF18122"/>
    </source>
</evidence>
<evidence type="ECO:0000313" key="12">
    <source>
        <dbReference type="RefSeq" id="XP_048268275.1"/>
    </source>
</evidence>
<dbReference type="GO" id="GO:0031145">
    <property type="term" value="P:anaphase-promoting complex-dependent catabolic process"/>
    <property type="evidence" value="ECO:0007669"/>
    <property type="project" value="TreeGrafter"/>
</dbReference>
<protein>
    <submittedName>
        <fullName evidence="12">Anaphase-promoting complex subunit 1 isoform X2</fullName>
    </submittedName>
</protein>
<evidence type="ECO:0000256" key="3">
    <source>
        <dbReference type="ARBA" id="ARBA00022737"/>
    </source>
</evidence>
<dbReference type="Gene3D" id="1.25.10.10">
    <property type="entry name" value="Leucine-rich Repeat Variant"/>
    <property type="match status" value="2"/>
</dbReference>
<feature type="compositionally biased region" description="Low complexity" evidence="6">
    <location>
        <begin position="341"/>
        <end position="359"/>
    </location>
</feature>
<dbReference type="Pfam" id="PF18122">
    <property type="entry name" value="APC1_C"/>
    <property type="match status" value="1"/>
</dbReference>
<evidence type="ECO:0000259" key="7">
    <source>
        <dbReference type="Pfam" id="PF12859"/>
    </source>
</evidence>
<feature type="domain" description="Anaphase-promoting complex subunit 1 C-terminal" evidence="8">
    <location>
        <begin position="1652"/>
        <end position="1793"/>
    </location>
</feature>
<keyword evidence="5" id="KW-0131">Cell cycle</keyword>
<dbReference type="Pfam" id="PF21282">
    <property type="entry name" value="APC1_3rd"/>
    <property type="match status" value="1"/>
</dbReference>
<dbReference type="InterPro" id="IPR041221">
    <property type="entry name" value="APC1_C"/>
</dbReference>
<keyword evidence="11" id="KW-1185">Reference proteome</keyword>
<keyword evidence="2" id="KW-0132">Cell division</keyword>
<accession>A0A9C6W165</accession>
<reference evidence="12" key="1">
    <citation type="submission" date="2025-08" db="UniProtKB">
        <authorList>
            <consortium name="RefSeq"/>
        </authorList>
    </citation>
    <scope>IDENTIFICATION</scope>
</reference>
<evidence type="ECO:0000259" key="9">
    <source>
        <dbReference type="Pfam" id="PF20518"/>
    </source>
</evidence>
<dbReference type="GeneID" id="100643302"/>
<dbReference type="InterPro" id="IPR048971">
    <property type="entry name" value="Apc1_3rd"/>
</dbReference>
<feature type="domain" description="Anaphase-promoting complex subunit 1 middle" evidence="9">
    <location>
        <begin position="695"/>
        <end position="1017"/>
    </location>
</feature>
<dbReference type="PANTHER" id="PTHR12827">
    <property type="entry name" value="MEIOTIC CHECKPOINT REGULATOR TSG24 FAMILY MEMBER"/>
    <property type="match status" value="1"/>
</dbReference>
<evidence type="ECO:0000256" key="4">
    <source>
        <dbReference type="ARBA" id="ARBA00022776"/>
    </source>
</evidence>
<keyword evidence="3" id="KW-0677">Repeat</keyword>
<feature type="domain" description="Anaphase-promoting complex subunit 1 N-terminal" evidence="7">
    <location>
        <begin position="64"/>
        <end position="179"/>
    </location>
</feature>
<evidence type="ECO:0000313" key="11">
    <source>
        <dbReference type="Proteomes" id="UP000835206"/>
    </source>
</evidence>
<dbReference type="Proteomes" id="UP000835206">
    <property type="component" value="Chromosome 15"/>
</dbReference>
<dbReference type="Pfam" id="PF20518">
    <property type="entry name" value="Apc1_MidN"/>
    <property type="match status" value="1"/>
</dbReference>
<dbReference type="InterPro" id="IPR046794">
    <property type="entry name" value="Apc1_MidN"/>
</dbReference>
<feature type="region of interest" description="Disordered" evidence="6">
    <location>
        <begin position="334"/>
        <end position="369"/>
    </location>
</feature>
<dbReference type="PANTHER" id="PTHR12827:SF3">
    <property type="entry name" value="ANAPHASE-PROMOTING COMPLEX SUBUNIT 1"/>
    <property type="match status" value="1"/>
</dbReference>
<evidence type="ECO:0000256" key="2">
    <source>
        <dbReference type="ARBA" id="ARBA00022618"/>
    </source>
</evidence>
<comment type="similarity">
    <text evidence="1">Belongs to the APC1 family.</text>
</comment>
<dbReference type="GO" id="GO:0070979">
    <property type="term" value="P:protein K11-linked ubiquitination"/>
    <property type="evidence" value="ECO:0007669"/>
    <property type="project" value="TreeGrafter"/>
</dbReference>
<dbReference type="GO" id="GO:0051301">
    <property type="term" value="P:cell division"/>
    <property type="evidence" value="ECO:0007669"/>
    <property type="project" value="UniProtKB-KW"/>
</dbReference>
<evidence type="ECO:0000256" key="6">
    <source>
        <dbReference type="SAM" id="MobiDB-lite"/>
    </source>
</evidence>
<proteinExistence type="inferred from homology"/>
<dbReference type="GO" id="GO:0005680">
    <property type="term" value="C:anaphase-promoting complex"/>
    <property type="evidence" value="ECO:0007669"/>
    <property type="project" value="InterPro"/>
</dbReference>
<dbReference type="InterPro" id="IPR011989">
    <property type="entry name" value="ARM-like"/>
</dbReference>
<feature type="domain" description="Anaphase-promoting complex subunit 1 beta-sandwich" evidence="10">
    <location>
        <begin position="1446"/>
        <end position="1531"/>
    </location>
</feature>
<gene>
    <name evidence="12" type="primary">LOC100643302</name>
</gene>
<name>A0A9C6W165_BOMTE</name>
<dbReference type="InterPro" id="IPR049255">
    <property type="entry name" value="Apc1_N"/>
</dbReference>
<dbReference type="InterPro" id="IPR024990">
    <property type="entry name" value="Apc1"/>
</dbReference>
<sequence>MIAASEPVEYIPGGRQIILRHPESVTNQQLLNNQTVEGESILLQKFSEVNISDTLPKEFWIVRENDTCGEEELYCSGKIAIHSKGNQTAKILETTYTCETDIKHALWCKFHTNIPDHLARGKEMDEEDNSDKTIECICLIDSYTLKVFTNLGEDYVSSLQFQVSAVWPTRYGILLEKTQVPISETRYTSLERNRLQLHNDTNLPVVFSLTHPLDEICPVLIKHGNISYMYDSNQQIVFTSSEPSLAVIYDTKTGLHSVYKIRKASTEECQIVCGNSDTTPSMFNQSASASPLNIGSNLSCNKSTNKGHLSIFGVPNPQFNIGLGMSNSPFGSRTSYTTTCSGGPSPSQQQQQHSRSQSPMATISRCQSPTHSAFSPLLGAPANSIIHHTRLHQTVMASVLNQTQNSPFGSCSNIQLQDVISPSKPLYPEICLDHVWTENVGIPKDVMSSRASKVFLSSDFVGQNYLCYLVPHRSQLSLVRLEKTNKQQQIIFGMVTNIVAKGAVNIPSLHIIAIMDLSNAVVLYSGVTCIGKLHVTGILPNLTGYNYFLSNINHKLGSPFPRRSSLISQNCAASHDIKFEEGLHLLSPVGGNCPRPPILLENSLIENNFLILKEAVGNKITLEYGSKNYFRITLPTSSTSPLVTKCLQTLRSVLQKDLAMQLLVKWYGARNAPGPQDFSSEQEWYLFLVVLFTLLGYEVEKLQLIQMNEKDQLNERNSPIVVSKKQKTNNSGSNDDWKYMTNFMKNGSSKIFISNILDLQKTSNIFQTSVPRIIESNSTGKINTQSILFPYFPLVLLSLHLLYEELKLNCVMSESLHLLAQLLYQLSLDLKFDVYAHHYFLDFQSVYYLKNSVSQMKEADLQKITMPNYIPLKPPNIFETLNNLLNGMEVTPFPYLSQVNLKTRNIIYLIALIANENKPIVLEIDRLIKHIIPVGSRIDFQESGNKFEKEICKNIECSAIDRIVLLYHELGMNKKDLETLPPGVSLLLKDIMYRCRERPPSNWPMQAYELVDRQDLSALGEHLKSSVSNHLENEGKNYSIKDPEQDDGMEFDDAVLKLRFNKDHRIAEVRKLLNSSKPNVQVAALMGVGLVYQGTAHRHISHALLSEIGRPPGPEMKNCIDRESYSLAAGLALGLVVLGCGGGPDLANIPDTLHYYMVGGHVRPFTGAQKDKYKSPSYQIREGDSINIDVTSPGATIALGLMYFDTGNKAVAEWMQAPDTQYLLDFVRPDFLLLRILAKSLILWNEIEPTKSWVSSHVPNIVYKYRLQKPTSEIGQNVDLETMNQAYCNIIAGACMALGLKFAGTANKNAFKTLYNYAQMFTALSHKTIAELAGKSTIETCLNVTLLSAAVVMAGTGNLEIMRICRHIRTRVGPASNVVTYGSHLATHMALGLLFLGGGKYTLSNSPSAVAALIISLFPKFPTHSNDNRYHLQALRHLYVLAAEPRVILPRDIDSGQYCYATVHLTFESEKDGDGQDLILQAPCLLPQLCTIKKIELKDDRYWEIIFVKDHNWQQLENMLKKCETLDVKQRAGCLPYIEDPHGFRSLIAQTLTTENVIAWAARPECVTSFTNDKTILNIVKCFLQWSKQNKTKTEISFKMQSCGSLAKNSSGYLSQSLSNTSERISGSWNEQSDSSNEKMEIVETLSCSKDASSFCKYDGQHSEMTEFEKQFLHTFAIIVYECVIKDKVSLLPLWVNLIKSMEIIEKEPNSFSIWQIKLVSSQMLKKSYIESKNPVLGTESILAIKQNISYIMDSWERELTPHIKSYLTSGNIEENITLLQRMCTYFVFYDIPYKMDYQTILASLLNTEVKSKIPNVTLYKLYKILKSS</sequence>
<dbReference type="Pfam" id="PF12859">
    <property type="entry name" value="ANAPC1"/>
    <property type="match status" value="1"/>
</dbReference>
<dbReference type="GO" id="GO:0060090">
    <property type="term" value="F:molecular adaptor activity"/>
    <property type="evidence" value="ECO:0007669"/>
    <property type="project" value="TreeGrafter"/>
</dbReference>